<dbReference type="AlphaFoldDB" id="A0AAV9XDQ9"/>
<protein>
    <recommendedName>
        <fullName evidence="6">PEBP-like protein</fullName>
    </recommendedName>
</protein>
<dbReference type="SUPFAM" id="SSF49777">
    <property type="entry name" value="PEBP-like"/>
    <property type="match status" value="1"/>
</dbReference>
<dbReference type="CDD" id="cd00866">
    <property type="entry name" value="PEBP_euk"/>
    <property type="match status" value="1"/>
</dbReference>
<dbReference type="PANTHER" id="PTHR11362:SF148">
    <property type="entry name" value="CARBOXYPEPTIDASE Y INHIBITOR"/>
    <property type="match status" value="1"/>
</dbReference>
<evidence type="ECO:0000313" key="4">
    <source>
        <dbReference type="EMBL" id="KAK6539152.1"/>
    </source>
</evidence>
<keyword evidence="3" id="KW-0732">Signal</keyword>
<name>A0AAV9XDQ9_9PEZI</name>
<comment type="similarity">
    <text evidence="1">Belongs to the phosphatidylethanolamine-binding protein family.</text>
</comment>
<evidence type="ECO:0000256" key="1">
    <source>
        <dbReference type="ARBA" id="ARBA00007091"/>
    </source>
</evidence>
<dbReference type="PANTHER" id="PTHR11362">
    <property type="entry name" value="PHOSPHATIDYLETHANOLAMINE-BINDING PROTEIN"/>
    <property type="match status" value="1"/>
</dbReference>
<proteinExistence type="inferred from homology"/>
<dbReference type="Proteomes" id="UP001365542">
    <property type="component" value="Unassembled WGS sequence"/>
</dbReference>
<dbReference type="InterPro" id="IPR036610">
    <property type="entry name" value="PEBP-like_sf"/>
</dbReference>
<dbReference type="Pfam" id="PF01161">
    <property type="entry name" value="PBP"/>
    <property type="match status" value="1"/>
</dbReference>
<dbReference type="GO" id="GO:0005543">
    <property type="term" value="F:phospholipid binding"/>
    <property type="evidence" value="ECO:0007669"/>
    <property type="project" value="TreeGrafter"/>
</dbReference>
<dbReference type="GO" id="GO:0030414">
    <property type="term" value="F:peptidase inhibitor activity"/>
    <property type="evidence" value="ECO:0007669"/>
    <property type="project" value="TreeGrafter"/>
</dbReference>
<dbReference type="Gene3D" id="3.90.280.10">
    <property type="entry name" value="PEBP-like"/>
    <property type="match status" value="1"/>
</dbReference>
<gene>
    <name evidence="4" type="ORF">TWF694_009396</name>
</gene>
<dbReference type="GO" id="GO:0030162">
    <property type="term" value="P:regulation of proteolysis"/>
    <property type="evidence" value="ECO:0007669"/>
    <property type="project" value="TreeGrafter"/>
</dbReference>
<organism evidence="4 5">
    <name type="scientific">Orbilia ellipsospora</name>
    <dbReference type="NCBI Taxonomy" id="2528407"/>
    <lineage>
        <taxon>Eukaryota</taxon>
        <taxon>Fungi</taxon>
        <taxon>Dikarya</taxon>
        <taxon>Ascomycota</taxon>
        <taxon>Pezizomycotina</taxon>
        <taxon>Orbiliomycetes</taxon>
        <taxon>Orbiliales</taxon>
        <taxon>Orbiliaceae</taxon>
        <taxon>Orbilia</taxon>
    </lineage>
</organism>
<comment type="caution">
    <text evidence="4">The sequence shown here is derived from an EMBL/GenBank/DDBJ whole genome shotgun (WGS) entry which is preliminary data.</text>
</comment>
<dbReference type="InterPro" id="IPR001858">
    <property type="entry name" value="Phosphatidylethanolamine-bd_CS"/>
</dbReference>
<keyword evidence="5" id="KW-1185">Reference proteome</keyword>
<evidence type="ECO:0008006" key="6">
    <source>
        <dbReference type="Google" id="ProtNLM"/>
    </source>
</evidence>
<feature type="chain" id="PRO_5043474510" description="PEBP-like protein" evidence="3">
    <location>
        <begin position="19"/>
        <end position="282"/>
    </location>
</feature>
<sequence length="282" mass="30217">MTLNRVFTFMALVGTVFSQTPPGFSPASSVYFPVTYDTSASPSFFVNGGLFSKQVVQHIPDVYIPEDPSFTGKTFLVLMVDPDAPSPQNASLGQILHWLQPGVQVPINTKKVRSSDNSTTYLKLDTTSVRSIAPYRGPAPPSQAPHRYTLMLFLQPNEDFSLPPSFKKYQGGNDRRFFNTTKFIEAAGLGDPIAGNYFLSGVSTDGDGSQVIQDFDGTPSASKTSSAGVFVVQATGSPATTGNSSSPTFPTPTPTETHNGAAKLGGNVFILTAVFSMLYFLI</sequence>
<dbReference type="PROSITE" id="PS01220">
    <property type="entry name" value="PBP"/>
    <property type="match status" value="1"/>
</dbReference>
<evidence type="ECO:0000256" key="2">
    <source>
        <dbReference type="SAM" id="MobiDB-lite"/>
    </source>
</evidence>
<dbReference type="InterPro" id="IPR035810">
    <property type="entry name" value="PEBP_euk"/>
</dbReference>
<dbReference type="EMBL" id="JAVHJO010000006">
    <property type="protein sequence ID" value="KAK6539152.1"/>
    <property type="molecule type" value="Genomic_DNA"/>
</dbReference>
<dbReference type="GO" id="GO:0046578">
    <property type="term" value="P:regulation of Ras protein signal transduction"/>
    <property type="evidence" value="ECO:0007669"/>
    <property type="project" value="TreeGrafter"/>
</dbReference>
<evidence type="ECO:0000313" key="5">
    <source>
        <dbReference type="Proteomes" id="UP001365542"/>
    </source>
</evidence>
<accession>A0AAV9XDQ9</accession>
<feature type="region of interest" description="Disordered" evidence="2">
    <location>
        <begin position="236"/>
        <end position="256"/>
    </location>
</feature>
<feature type="signal peptide" evidence="3">
    <location>
        <begin position="1"/>
        <end position="18"/>
    </location>
</feature>
<reference evidence="4 5" key="1">
    <citation type="submission" date="2019-10" db="EMBL/GenBank/DDBJ databases">
        <authorList>
            <person name="Palmer J.M."/>
        </authorList>
    </citation>
    <scope>NUCLEOTIDE SEQUENCE [LARGE SCALE GENOMIC DNA]</scope>
    <source>
        <strain evidence="4 5">TWF694</strain>
    </source>
</reference>
<dbReference type="InterPro" id="IPR008914">
    <property type="entry name" value="PEBP"/>
</dbReference>
<evidence type="ECO:0000256" key="3">
    <source>
        <dbReference type="SAM" id="SignalP"/>
    </source>
</evidence>